<evidence type="ECO:0000259" key="4">
    <source>
        <dbReference type="Pfam" id="PF00496"/>
    </source>
</evidence>
<sequence length="530" mass="58353">MKKTMLRTLISAGVMAMAGLAASPAIAQADAQSTLRIVPTTNITVLDPIWTTAYASRNFGYMVYDTLFGTDAEGNIKPQMVDTWTVSDDRKTWTFKLRAGLEFSDGTPVTGEDVVSSIKRWASRDSFGGLMAKSVDAYEAPDANTFVIKLNEPFGMVLEALGKPSSNVLFIMPKRLADTPGDTQLKEVVGSGPYLFNADEFRPGERVVFVKNPKYKPRSDQPSGTAGAKNVYTNRVEWVIIRDPQTAMNALLNGEVDIYEQPAFDQYPTLKANADIQLAEAVIAGSQFMLRFNFLQPPFDNEKVRRAAMLALGQDAILRTQVGSPELSKYCKSLFPCGTPYESQNTGDYTGIANPQKAKALLAEAGYKGEPVVLLRPTDNPTIGKLPLVAKQQLEQAGFKVDMQAMDWQSLVSRRARKDAPKAGGWSAFMTSWSASDILNPLTMAPMNATGEKGWFGWLEDAKLEEIKRKFAMAQTPEEKKKFAEEAQLRAVEVVSHVPVGQYSQPVAMRKNISGLLPSGAQIYWNIKKQ</sequence>
<feature type="chain" id="PRO_5022990982" evidence="3">
    <location>
        <begin position="28"/>
        <end position="530"/>
    </location>
</feature>
<evidence type="ECO:0000313" key="6">
    <source>
        <dbReference type="Proteomes" id="UP000325161"/>
    </source>
</evidence>
<dbReference type="InterPro" id="IPR000914">
    <property type="entry name" value="SBP_5_dom"/>
</dbReference>
<dbReference type="PANTHER" id="PTHR30290:SF38">
    <property type="entry name" value="D,D-DIPEPTIDE-BINDING PERIPLASMIC PROTEIN DDPA-RELATED"/>
    <property type="match status" value="1"/>
</dbReference>
<feature type="signal peptide" evidence="3">
    <location>
        <begin position="1"/>
        <end position="27"/>
    </location>
</feature>
<dbReference type="PIRSF" id="PIRSF002741">
    <property type="entry name" value="MppA"/>
    <property type="match status" value="1"/>
</dbReference>
<dbReference type="CDD" id="cd08502">
    <property type="entry name" value="PBP2_NikA_DppA_OppA_like_16"/>
    <property type="match status" value="1"/>
</dbReference>
<dbReference type="EMBL" id="CP043046">
    <property type="protein sequence ID" value="QEI07871.1"/>
    <property type="molecule type" value="Genomic_DNA"/>
</dbReference>
<dbReference type="GO" id="GO:0043190">
    <property type="term" value="C:ATP-binding cassette (ABC) transporter complex"/>
    <property type="evidence" value="ECO:0007669"/>
    <property type="project" value="InterPro"/>
</dbReference>
<dbReference type="GO" id="GO:0015833">
    <property type="term" value="P:peptide transport"/>
    <property type="evidence" value="ECO:0007669"/>
    <property type="project" value="TreeGrafter"/>
</dbReference>
<dbReference type="KEGG" id="pacr:FXN63_20030"/>
<dbReference type="Proteomes" id="UP000325161">
    <property type="component" value="Chromosome"/>
</dbReference>
<name>A0A5C0B4S4_9BURK</name>
<protein>
    <submittedName>
        <fullName evidence="5">ABC transporter substrate-binding protein</fullName>
    </submittedName>
</protein>
<dbReference type="InterPro" id="IPR030678">
    <property type="entry name" value="Peptide/Ni-bd"/>
</dbReference>
<dbReference type="PANTHER" id="PTHR30290">
    <property type="entry name" value="PERIPLASMIC BINDING COMPONENT OF ABC TRANSPORTER"/>
    <property type="match status" value="1"/>
</dbReference>
<accession>A0A5C0B4S4</accession>
<dbReference type="RefSeq" id="WP_148816918.1">
    <property type="nucleotide sequence ID" value="NZ_CP043046.1"/>
</dbReference>
<dbReference type="Gene3D" id="3.40.190.10">
    <property type="entry name" value="Periplasmic binding protein-like II"/>
    <property type="match status" value="1"/>
</dbReference>
<dbReference type="SUPFAM" id="SSF53850">
    <property type="entry name" value="Periplasmic binding protein-like II"/>
    <property type="match status" value="1"/>
</dbReference>
<organism evidence="5 6">
    <name type="scientific">Pigmentiphaga aceris</name>
    <dbReference type="NCBI Taxonomy" id="1940612"/>
    <lineage>
        <taxon>Bacteria</taxon>
        <taxon>Pseudomonadati</taxon>
        <taxon>Pseudomonadota</taxon>
        <taxon>Betaproteobacteria</taxon>
        <taxon>Burkholderiales</taxon>
        <taxon>Alcaligenaceae</taxon>
        <taxon>Pigmentiphaga</taxon>
    </lineage>
</organism>
<proteinExistence type="inferred from homology"/>
<keyword evidence="6" id="KW-1185">Reference proteome</keyword>
<dbReference type="Gene3D" id="3.90.76.10">
    <property type="entry name" value="Dipeptide-binding Protein, Domain 1"/>
    <property type="match status" value="1"/>
</dbReference>
<dbReference type="Gene3D" id="3.10.105.10">
    <property type="entry name" value="Dipeptide-binding Protein, Domain 3"/>
    <property type="match status" value="1"/>
</dbReference>
<feature type="domain" description="Solute-binding protein family 5" evidence="4">
    <location>
        <begin position="76"/>
        <end position="451"/>
    </location>
</feature>
<reference evidence="5 6" key="1">
    <citation type="submission" date="2019-08" db="EMBL/GenBank/DDBJ databases">
        <title>Amphibian skin-associated Pigmentiphaga: genome sequence and occurrence across geography and hosts.</title>
        <authorList>
            <person name="Bletz M.C."/>
            <person name="Bunk B."/>
            <person name="Sproeer C."/>
            <person name="Biwer P."/>
            <person name="Reiter S."/>
            <person name="Rabemananjara F.C.E."/>
            <person name="Schulz S."/>
            <person name="Overmann J."/>
            <person name="Vences M."/>
        </authorList>
    </citation>
    <scope>NUCLEOTIDE SEQUENCE [LARGE SCALE GENOMIC DNA]</scope>
    <source>
        <strain evidence="5 6">Mada1488</strain>
    </source>
</reference>
<dbReference type="AlphaFoldDB" id="A0A5C0B4S4"/>
<dbReference type="GO" id="GO:1904680">
    <property type="term" value="F:peptide transmembrane transporter activity"/>
    <property type="evidence" value="ECO:0007669"/>
    <property type="project" value="TreeGrafter"/>
</dbReference>
<dbReference type="Pfam" id="PF00496">
    <property type="entry name" value="SBP_bac_5"/>
    <property type="match status" value="1"/>
</dbReference>
<dbReference type="InterPro" id="IPR039424">
    <property type="entry name" value="SBP_5"/>
</dbReference>
<comment type="similarity">
    <text evidence="1">Belongs to the bacterial solute-binding protein 5 family.</text>
</comment>
<gene>
    <name evidence="5" type="ORF">FXN63_20030</name>
</gene>
<dbReference type="GO" id="GO:0030288">
    <property type="term" value="C:outer membrane-bounded periplasmic space"/>
    <property type="evidence" value="ECO:0007669"/>
    <property type="project" value="UniProtKB-ARBA"/>
</dbReference>
<evidence type="ECO:0000256" key="1">
    <source>
        <dbReference type="ARBA" id="ARBA00005695"/>
    </source>
</evidence>
<evidence type="ECO:0000256" key="2">
    <source>
        <dbReference type="ARBA" id="ARBA00022729"/>
    </source>
</evidence>
<evidence type="ECO:0000256" key="3">
    <source>
        <dbReference type="SAM" id="SignalP"/>
    </source>
</evidence>
<evidence type="ECO:0000313" key="5">
    <source>
        <dbReference type="EMBL" id="QEI07871.1"/>
    </source>
</evidence>
<dbReference type="OrthoDB" id="9801799at2"/>
<keyword evidence="2 3" id="KW-0732">Signal</keyword>